<evidence type="ECO:0000256" key="1">
    <source>
        <dbReference type="ARBA" id="ARBA00023015"/>
    </source>
</evidence>
<dbReference type="Gene3D" id="1.20.120.530">
    <property type="entry name" value="GntR ligand-binding domain-like"/>
    <property type="match status" value="1"/>
</dbReference>
<comment type="caution">
    <text evidence="5">The sequence shown here is derived from an EMBL/GenBank/DDBJ whole genome shotgun (WGS) entry which is preliminary data.</text>
</comment>
<evidence type="ECO:0000259" key="4">
    <source>
        <dbReference type="PROSITE" id="PS50949"/>
    </source>
</evidence>
<reference evidence="5 6" key="1">
    <citation type="submission" date="2018-06" db="EMBL/GenBank/DDBJ databases">
        <title>Genomic Encyclopedia of Archaeal and Bacterial Type Strains, Phase II (KMG-II): from individual species to whole genera.</title>
        <authorList>
            <person name="Goeker M."/>
        </authorList>
    </citation>
    <scope>NUCLEOTIDE SEQUENCE [LARGE SCALE GENOMIC DNA]</scope>
    <source>
        <strain evidence="5 6">DSM 22009</strain>
    </source>
</reference>
<keyword evidence="1" id="KW-0805">Transcription regulation</keyword>
<dbReference type="SUPFAM" id="SSF46785">
    <property type="entry name" value="Winged helix' DNA-binding domain"/>
    <property type="match status" value="1"/>
</dbReference>
<dbReference type="InterPro" id="IPR036390">
    <property type="entry name" value="WH_DNA-bd_sf"/>
</dbReference>
<dbReference type="Pfam" id="PF00392">
    <property type="entry name" value="GntR"/>
    <property type="match status" value="1"/>
</dbReference>
<protein>
    <submittedName>
        <fullName evidence="5">GntR family transcriptional regulator</fullName>
    </submittedName>
</protein>
<proteinExistence type="predicted"/>
<gene>
    <name evidence="5" type="ORF">LX81_02937</name>
</gene>
<name>A0A2W7NCA0_9RHOB</name>
<dbReference type="SMART" id="SM00345">
    <property type="entry name" value="HTH_GNTR"/>
    <property type="match status" value="1"/>
</dbReference>
<dbReference type="Proteomes" id="UP000248916">
    <property type="component" value="Unassembled WGS sequence"/>
</dbReference>
<dbReference type="PRINTS" id="PR00035">
    <property type="entry name" value="HTHGNTR"/>
</dbReference>
<dbReference type="InterPro" id="IPR036388">
    <property type="entry name" value="WH-like_DNA-bd_sf"/>
</dbReference>
<dbReference type="RefSeq" id="WP_111538036.1">
    <property type="nucleotide sequence ID" value="NZ_QKZL01000014.1"/>
</dbReference>
<dbReference type="OrthoDB" id="9028214at2"/>
<dbReference type="Gene3D" id="1.10.10.10">
    <property type="entry name" value="Winged helix-like DNA-binding domain superfamily/Winged helix DNA-binding domain"/>
    <property type="match status" value="1"/>
</dbReference>
<dbReference type="InterPro" id="IPR008920">
    <property type="entry name" value="TF_FadR/GntR_C"/>
</dbReference>
<dbReference type="AlphaFoldDB" id="A0A2W7NCA0"/>
<dbReference type="GO" id="GO:0003700">
    <property type="term" value="F:DNA-binding transcription factor activity"/>
    <property type="evidence" value="ECO:0007669"/>
    <property type="project" value="InterPro"/>
</dbReference>
<dbReference type="PROSITE" id="PS50949">
    <property type="entry name" value="HTH_GNTR"/>
    <property type="match status" value="1"/>
</dbReference>
<organism evidence="5 6">
    <name type="scientific">Palleronia aestuarii</name>
    <dbReference type="NCBI Taxonomy" id="568105"/>
    <lineage>
        <taxon>Bacteria</taxon>
        <taxon>Pseudomonadati</taxon>
        <taxon>Pseudomonadota</taxon>
        <taxon>Alphaproteobacteria</taxon>
        <taxon>Rhodobacterales</taxon>
        <taxon>Roseobacteraceae</taxon>
        <taxon>Palleronia</taxon>
    </lineage>
</organism>
<dbReference type="CDD" id="cd07377">
    <property type="entry name" value="WHTH_GntR"/>
    <property type="match status" value="1"/>
</dbReference>
<dbReference type="PANTHER" id="PTHR43537">
    <property type="entry name" value="TRANSCRIPTIONAL REGULATOR, GNTR FAMILY"/>
    <property type="match status" value="1"/>
</dbReference>
<dbReference type="InterPro" id="IPR011711">
    <property type="entry name" value="GntR_C"/>
</dbReference>
<keyword evidence="3" id="KW-0804">Transcription</keyword>
<evidence type="ECO:0000313" key="6">
    <source>
        <dbReference type="Proteomes" id="UP000248916"/>
    </source>
</evidence>
<dbReference type="SMART" id="SM00895">
    <property type="entry name" value="FCD"/>
    <property type="match status" value="1"/>
</dbReference>
<keyword evidence="2" id="KW-0238">DNA-binding</keyword>
<sequence>MGYVNGGSSGKQRDVLEAIAEMIVSRGIGVDDRLPPELELARELGVGRSTVREAMKAWQGMAIVTRNKGAGTVLRVPIVPSAERLPLSISLEAQSLIRTLEVRRPLEIEAARHAAVRADERARHRIMDRMYTLLDHHAAGTDWRPADRRFHAEIHAATGNPLFAQMVEQLQRAFHDVYGDPIGEPQLGAASIPLHRPLAEAIRDGAPDRAAAVMGEIVDMVETATHDRMGDLNHD</sequence>
<dbReference type="SUPFAM" id="SSF48008">
    <property type="entry name" value="GntR ligand-binding domain-like"/>
    <property type="match status" value="1"/>
</dbReference>
<dbReference type="EMBL" id="QKZL01000014">
    <property type="protein sequence ID" value="PZX14354.1"/>
    <property type="molecule type" value="Genomic_DNA"/>
</dbReference>
<evidence type="ECO:0000256" key="2">
    <source>
        <dbReference type="ARBA" id="ARBA00023125"/>
    </source>
</evidence>
<feature type="domain" description="HTH gntR-type" evidence="4">
    <location>
        <begin position="9"/>
        <end position="77"/>
    </location>
</feature>
<keyword evidence="6" id="KW-1185">Reference proteome</keyword>
<dbReference type="GO" id="GO:0003677">
    <property type="term" value="F:DNA binding"/>
    <property type="evidence" value="ECO:0007669"/>
    <property type="project" value="UniProtKB-KW"/>
</dbReference>
<evidence type="ECO:0000256" key="3">
    <source>
        <dbReference type="ARBA" id="ARBA00023163"/>
    </source>
</evidence>
<dbReference type="Pfam" id="PF07729">
    <property type="entry name" value="FCD"/>
    <property type="match status" value="1"/>
</dbReference>
<accession>A0A2W7NCA0</accession>
<evidence type="ECO:0000313" key="5">
    <source>
        <dbReference type="EMBL" id="PZX14354.1"/>
    </source>
</evidence>
<dbReference type="PANTHER" id="PTHR43537:SF5">
    <property type="entry name" value="UXU OPERON TRANSCRIPTIONAL REGULATOR"/>
    <property type="match status" value="1"/>
</dbReference>
<dbReference type="InterPro" id="IPR000524">
    <property type="entry name" value="Tscrpt_reg_HTH_GntR"/>
</dbReference>